<proteinExistence type="inferred from homology"/>
<feature type="chain" id="PRO_5024444210" evidence="6">
    <location>
        <begin position="21"/>
        <end position="503"/>
    </location>
</feature>
<evidence type="ECO:0000256" key="5">
    <source>
        <dbReference type="ARBA" id="ARBA00023237"/>
    </source>
</evidence>
<evidence type="ECO:0000256" key="1">
    <source>
        <dbReference type="ARBA" id="ARBA00004442"/>
    </source>
</evidence>
<feature type="domain" description="SusD-like N-terminal" evidence="8">
    <location>
        <begin position="77"/>
        <end position="220"/>
    </location>
</feature>
<sequence length="503" mass="55215">MKRIGILLCSALLLSLGACEDDLDQAPISEASAANFYRNTEDFQIAVNGIYNALGSYPVRSLNLSEVRSDNVYAPGVSGVREWNPVNNFEKTLATNPLISDAWNANYVGILRSNTVLDKINETVVPDAATRDRFIGEAKFLRAFYYFDLVRLFGRVPLFNRVLTPAQALEVPRSPVEEVYALIISDLEDAISKLPTTYNAQNRGRVTASAAKGILALVHLTRSGPKLHPAGPTLGVNEYSKALTLLNDVISSGQYSWVNNYASIFSYTNENNPDIVFDVQAIGGSAGDVGVGSNLPSEMYEELYARAIGIPFPGGIPIDGPKTPSNDLINSYSANDVRDNFIILPSYRDPNGALVNRAQFVKFLDVSRAGVDRFNWPINYPVLRYTDVLLLKAEAILRGGAGGSQGEVDVIVNQVRARAGLQPIANVNLDMLLAERRREFAAEGLRWHDLVRTGKVLDVMNAWRATEDVARKINAVTANDIVYPIPQTQLDVKKGLYDQNPGY</sequence>
<evidence type="ECO:0000313" key="11">
    <source>
        <dbReference type="Proteomes" id="UP000323866"/>
    </source>
</evidence>
<evidence type="ECO:0000313" key="9">
    <source>
        <dbReference type="EMBL" id="KAA6432307.1"/>
    </source>
</evidence>
<reference evidence="9 11" key="2">
    <citation type="submission" date="2019-09" db="EMBL/GenBank/DDBJ databases">
        <title>A bacterium isolated from glacier soil.</title>
        <authorList>
            <person name="Liu Q."/>
        </authorList>
    </citation>
    <scope>NUCLEOTIDE SEQUENCE [LARGE SCALE GENOMIC DNA]</scope>
    <source>
        <strain evidence="9 11">MDT1-10-3</strain>
    </source>
</reference>
<dbReference type="EMBL" id="VKKZ01000022">
    <property type="protein sequence ID" value="KAA6432307.1"/>
    <property type="molecule type" value="Genomic_DNA"/>
</dbReference>
<dbReference type="AlphaFoldDB" id="A0A5M8Q8P9"/>
<dbReference type="Proteomes" id="UP001570846">
    <property type="component" value="Unassembled WGS sequence"/>
</dbReference>
<feature type="signal peptide" evidence="6">
    <location>
        <begin position="1"/>
        <end position="20"/>
    </location>
</feature>
<dbReference type="InterPro" id="IPR012944">
    <property type="entry name" value="SusD_RagB_dom"/>
</dbReference>
<keyword evidence="5" id="KW-0998">Cell outer membrane</keyword>
<keyword evidence="4" id="KW-0472">Membrane</keyword>
<evidence type="ECO:0000256" key="2">
    <source>
        <dbReference type="ARBA" id="ARBA00006275"/>
    </source>
</evidence>
<evidence type="ECO:0000256" key="4">
    <source>
        <dbReference type="ARBA" id="ARBA00023136"/>
    </source>
</evidence>
<feature type="domain" description="RagB/SusD" evidence="7">
    <location>
        <begin position="373"/>
        <end position="503"/>
    </location>
</feature>
<evidence type="ECO:0000256" key="3">
    <source>
        <dbReference type="ARBA" id="ARBA00022729"/>
    </source>
</evidence>
<dbReference type="Pfam" id="PF07980">
    <property type="entry name" value="SusD_RagB"/>
    <property type="match status" value="1"/>
</dbReference>
<dbReference type="OrthoDB" id="9792139at2"/>
<dbReference type="PROSITE" id="PS51257">
    <property type="entry name" value="PROKAR_LIPOPROTEIN"/>
    <property type="match status" value="1"/>
</dbReference>
<comment type="similarity">
    <text evidence="2">Belongs to the SusD family.</text>
</comment>
<dbReference type="Proteomes" id="UP000323866">
    <property type="component" value="Unassembled WGS sequence"/>
</dbReference>
<dbReference type="RefSeq" id="WP_149099339.1">
    <property type="nucleotide sequence ID" value="NZ_BMMG01000005.1"/>
</dbReference>
<keyword evidence="3 6" id="KW-0732">Signal</keyword>
<dbReference type="SUPFAM" id="SSF48452">
    <property type="entry name" value="TPR-like"/>
    <property type="match status" value="1"/>
</dbReference>
<dbReference type="Gene3D" id="1.25.40.390">
    <property type="match status" value="1"/>
</dbReference>
<evidence type="ECO:0000313" key="12">
    <source>
        <dbReference type="Proteomes" id="UP001570846"/>
    </source>
</evidence>
<dbReference type="Pfam" id="PF14322">
    <property type="entry name" value="SusD-like_3"/>
    <property type="match status" value="1"/>
</dbReference>
<accession>A0A5M8Q8P9</accession>
<reference evidence="9 11" key="1">
    <citation type="submission" date="2019-07" db="EMBL/GenBank/DDBJ databases">
        <authorList>
            <person name="Qu J.-H."/>
        </authorList>
    </citation>
    <scope>NUCLEOTIDE SEQUENCE [LARGE SCALE GENOMIC DNA]</scope>
    <source>
        <strain evidence="9 11">MDT1-10-3</strain>
    </source>
</reference>
<evidence type="ECO:0000313" key="10">
    <source>
        <dbReference type="EMBL" id="MFA1771558.1"/>
    </source>
</evidence>
<dbReference type="InterPro" id="IPR011990">
    <property type="entry name" value="TPR-like_helical_dom_sf"/>
</dbReference>
<gene>
    <name evidence="10" type="ORF">ACD591_09670</name>
    <name evidence="9" type="ORF">FOE74_14445</name>
</gene>
<evidence type="ECO:0000259" key="8">
    <source>
        <dbReference type="Pfam" id="PF14322"/>
    </source>
</evidence>
<protein>
    <submittedName>
        <fullName evidence="9">RagB/SusD family nutrient uptake outer membrane protein</fullName>
    </submittedName>
</protein>
<name>A0A5M8Q8P9_9BACT</name>
<evidence type="ECO:0000259" key="7">
    <source>
        <dbReference type="Pfam" id="PF07980"/>
    </source>
</evidence>
<dbReference type="CDD" id="cd08977">
    <property type="entry name" value="SusD"/>
    <property type="match status" value="1"/>
</dbReference>
<comment type="caution">
    <text evidence="9">The sequence shown here is derived from an EMBL/GenBank/DDBJ whole genome shotgun (WGS) entry which is preliminary data.</text>
</comment>
<evidence type="ECO:0000256" key="6">
    <source>
        <dbReference type="SAM" id="SignalP"/>
    </source>
</evidence>
<comment type="subcellular location">
    <subcellularLocation>
        <location evidence="1">Cell outer membrane</location>
    </subcellularLocation>
</comment>
<keyword evidence="12" id="KW-1185">Reference proteome</keyword>
<organism evidence="9 11">
    <name type="scientific">Rufibacter glacialis</name>
    <dbReference type="NCBI Taxonomy" id="1259555"/>
    <lineage>
        <taxon>Bacteria</taxon>
        <taxon>Pseudomonadati</taxon>
        <taxon>Bacteroidota</taxon>
        <taxon>Cytophagia</taxon>
        <taxon>Cytophagales</taxon>
        <taxon>Hymenobacteraceae</taxon>
        <taxon>Rufibacter</taxon>
    </lineage>
</organism>
<dbReference type="EMBL" id="JBGOGF010000004">
    <property type="protein sequence ID" value="MFA1771558.1"/>
    <property type="molecule type" value="Genomic_DNA"/>
</dbReference>
<dbReference type="GO" id="GO:0009279">
    <property type="term" value="C:cell outer membrane"/>
    <property type="evidence" value="ECO:0007669"/>
    <property type="project" value="UniProtKB-SubCell"/>
</dbReference>
<dbReference type="InterPro" id="IPR033985">
    <property type="entry name" value="SusD-like_N"/>
</dbReference>
<reference evidence="10 12" key="3">
    <citation type="submission" date="2024-08" db="EMBL/GenBank/DDBJ databases">
        <authorList>
            <person name="Wei W."/>
        </authorList>
    </citation>
    <scope>NUCLEOTIDE SEQUENCE [LARGE SCALE GENOMIC DNA]</scope>
    <source>
        <strain evidence="10 12">XU2</strain>
    </source>
</reference>